<comment type="caution">
    <text evidence="4">The sequence shown here is derived from an EMBL/GenBank/DDBJ whole genome shotgun (WGS) entry which is preliminary data.</text>
</comment>
<keyword evidence="5" id="KW-1185">Reference proteome</keyword>
<feature type="transmembrane region" description="Helical" evidence="2">
    <location>
        <begin position="20"/>
        <end position="40"/>
    </location>
</feature>
<keyword evidence="2" id="KW-1133">Transmembrane helix</keyword>
<dbReference type="EMBL" id="JBHUKU010000008">
    <property type="protein sequence ID" value="MFD2460102.1"/>
    <property type="molecule type" value="Genomic_DNA"/>
</dbReference>
<reference evidence="5" key="1">
    <citation type="journal article" date="2019" name="Int. J. Syst. Evol. Microbiol.">
        <title>The Global Catalogue of Microorganisms (GCM) 10K type strain sequencing project: providing services to taxonomists for standard genome sequencing and annotation.</title>
        <authorList>
            <consortium name="The Broad Institute Genomics Platform"/>
            <consortium name="The Broad Institute Genome Sequencing Center for Infectious Disease"/>
            <person name="Wu L."/>
            <person name="Ma J."/>
        </authorList>
    </citation>
    <scope>NUCLEOTIDE SEQUENCE [LARGE SCALE GENOMIC DNA]</scope>
    <source>
        <strain evidence="5">CGMCC 4.7643</strain>
    </source>
</reference>
<feature type="region of interest" description="Disordered" evidence="1">
    <location>
        <begin position="295"/>
        <end position="338"/>
    </location>
</feature>
<evidence type="ECO:0000256" key="2">
    <source>
        <dbReference type="SAM" id="Phobius"/>
    </source>
</evidence>
<dbReference type="Pfam" id="PF13845">
    <property type="entry name" value="Septum_form"/>
    <property type="match status" value="1"/>
</dbReference>
<keyword evidence="2" id="KW-0472">Membrane</keyword>
<proteinExistence type="predicted"/>
<name>A0ABW5GF07_9PSEU</name>
<gene>
    <name evidence="4" type="ORF">ACFSYJ_15930</name>
</gene>
<evidence type="ECO:0000313" key="5">
    <source>
        <dbReference type="Proteomes" id="UP001597419"/>
    </source>
</evidence>
<accession>A0ABW5GF07</accession>
<keyword evidence="2" id="KW-0812">Transmembrane</keyword>
<evidence type="ECO:0000256" key="1">
    <source>
        <dbReference type="SAM" id="MobiDB-lite"/>
    </source>
</evidence>
<dbReference type="RefSeq" id="WP_345398566.1">
    <property type="nucleotide sequence ID" value="NZ_BAABHG010000009.1"/>
</dbReference>
<protein>
    <submittedName>
        <fullName evidence="4">Septum formation family protein</fullName>
    </submittedName>
</protein>
<dbReference type="InterPro" id="IPR026004">
    <property type="entry name" value="Septum_form"/>
</dbReference>
<organism evidence="4 5">
    <name type="scientific">Amycolatopsis samaneae</name>
    <dbReference type="NCBI Taxonomy" id="664691"/>
    <lineage>
        <taxon>Bacteria</taxon>
        <taxon>Bacillati</taxon>
        <taxon>Actinomycetota</taxon>
        <taxon>Actinomycetes</taxon>
        <taxon>Pseudonocardiales</taxon>
        <taxon>Pseudonocardiaceae</taxon>
        <taxon>Amycolatopsis</taxon>
    </lineage>
</organism>
<evidence type="ECO:0000313" key="4">
    <source>
        <dbReference type="EMBL" id="MFD2460102.1"/>
    </source>
</evidence>
<feature type="domain" description="Septum formation-related" evidence="3">
    <location>
        <begin position="68"/>
        <end position="284"/>
    </location>
</feature>
<feature type="compositionally biased region" description="Gly residues" evidence="1">
    <location>
        <begin position="316"/>
        <end position="326"/>
    </location>
</feature>
<sequence length="338" mass="35103">MSPDAERFPMPVKALRTRVVMAGAFVGALIALGLNVTFSWGDGTGGGTGGGAGKLSPAAKEAFSSPPGSCLTWDNPDATDAHKVDCAQPHLFEVTSVVDVGAQFPPGVPSPALEQWQQIAQTRCTTDVKPYLGHALDPYGRLTTNLLRPTPAQWNDGDRQLRCGLQWAGPGGKLQPTTGPAKDQDQSAVWEPGTCLALLGKGVGDPIDCAQPHSYEMIAKLDLKSKFTDGYPSQDKQKAWLDTECVKAAATYTDGADLAAKKLSLGWDLREQESWDAGSTKVNCKIAAKLPDSSGLQAVTGSVKGGPPGDAPAKGNGDGPPMGGEGPSASGTAPKPSR</sequence>
<evidence type="ECO:0000259" key="3">
    <source>
        <dbReference type="Pfam" id="PF13845"/>
    </source>
</evidence>
<dbReference type="Proteomes" id="UP001597419">
    <property type="component" value="Unassembled WGS sequence"/>
</dbReference>